<dbReference type="GO" id="GO:0045490">
    <property type="term" value="P:pectin catabolic process"/>
    <property type="evidence" value="ECO:0007669"/>
    <property type="project" value="TreeGrafter"/>
</dbReference>
<dbReference type="PANTHER" id="PTHR34983:SF2">
    <property type="entry name" value="ENDO-BETA-1,4-GALACTANASE"/>
    <property type="match status" value="1"/>
</dbReference>
<gene>
    <name evidence="5" type="ORF">FRC54_01965</name>
</gene>
<comment type="catalytic activity">
    <reaction evidence="4">
        <text>The enzyme specifically hydrolyzes (1-&gt;4)-beta-D-galactosidic linkages in type I arabinogalactans.</text>
        <dbReference type="EC" id="3.2.1.89"/>
    </reaction>
</comment>
<proteinExistence type="inferred from homology"/>
<feature type="signal peptide" evidence="4">
    <location>
        <begin position="1"/>
        <end position="21"/>
    </location>
</feature>
<dbReference type="Gene3D" id="3.20.20.80">
    <property type="entry name" value="Glycosidases"/>
    <property type="match status" value="1"/>
</dbReference>
<keyword evidence="2 4" id="KW-0378">Hydrolase</keyword>
<dbReference type="EC" id="3.2.1.89" evidence="4"/>
<dbReference type="AlphaFoldDB" id="A0A6N7IWR0"/>
<comment type="caution">
    <text evidence="5">The sequence shown here is derived from an EMBL/GenBank/DDBJ whole genome shotgun (WGS) entry which is preliminary data.</text>
</comment>
<accession>A0A6N7IWR0</accession>
<evidence type="ECO:0000256" key="3">
    <source>
        <dbReference type="ARBA" id="ARBA00023295"/>
    </source>
</evidence>
<keyword evidence="3 4" id="KW-0326">Glycosidase</keyword>
<comment type="similarity">
    <text evidence="1 4">Belongs to the glycosyl hydrolase 53 family.</text>
</comment>
<dbReference type="PROSITE" id="PS51257">
    <property type="entry name" value="PROKAR_LIPOPROTEIN"/>
    <property type="match status" value="1"/>
</dbReference>
<feature type="chain" id="PRO_5039756807" description="Arabinogalactan endo-beta-1,4-galactanase" evidence="4">
    <location>
        <begin position="22"/>
        <end position="452"/>
    </location>
</feature>
<dbReference type="GO" id="GO:0031218">
    <property type="term" value="F:arabinogalactan endo-1,4-beta-galactosidase activity"/>
    <property type="evidence" value="ECO:0007669"/>
    <property type="project" value="UniProtKB-EC"/>
</dbReference>
<dbReference type="GO" id="GO:0015926">
    <property type="term" value="F:glucosidase activity"/>
    <property type="evidence" value="ECO:0007669"/>
    <property type="project" value="InterPro"/>
</dbReference>
<reference evidence="5" key="1">
    <citation type="journal article" date="2020" name="Appl. Environ. Microbiol.">
        <title>Medium-Chain Fatty Acid Synthesis by 'Candidatus Weimeria bifida' gen. nov., sp. nov., and 'Candidatus Pseudoramibacter fermentans' sp. nov.</title>
        <authorList>
            <person name="Scarborough M.J."/>
            <person name="Myers K.S."/>
            <person name="Donohue T.J."/>
            <person name="Noguera D.R."/>
        </authorList>
    </citation>
    <scope>NUCLEOTIDE SEQUENCE</scope>
    <source>
        <strain evidence="5">LCO1.1</strain>
    </source>
</reference>
<dbReference type="PANTHER" id="PTHR34983">
    <property type="entry name" value="ARABINOGALACTAN ENDO-BETA-1,4-GALACTANASE A"/>
    <property type="match status" value="1"/>
</dbReference>
<evidence type="ECO:0000256" key="1">
    <source>
        <dbReference type="ARBA" id="ARBA00010687"/>
    </source>
</evidence>
<dbReference type="Pfam" id="PF07745">
    <property type="entry name" value="Glyco_hydro_53"/>
    <property type="match status" value="1"/>
</dbReference>
<keyword evidence="4" id="KW-0732">Signal</keyword>
<evidence type="ECO:0000256" key="4">
    <source>
        <dbReference type="RuleBase" id="RU361192"/>
    </source>
</evidence>
<evidence type="ECO:0000256" key="2">
    <source>
        <dbReference type="ARBA" id="ARBA00022801"/>
    </source>
</evidence>
<dbReference type="InterPro" id="IPR011683">
    <property type="entry name" value="Glyco_hydro_53"/>
</dbReference>
<dbReference type="EMBL" id="VOGC01000002">
    <property type="protein sequence ID" value="MQN00745.1"/>
    <property type="molecule type" value="Genomic_DNA"/>
</dbReference>
<dbReference type="SUPFAM" id="SSF51445">
    <property type="entry name" value="(Trans)glycosidases"/>
    <property type="match status" value="1"/>
</dbReference>
<protein>
    <recommendedName>
        <fullName evidence="4">Arabinogalactan endo-beta-1,4-galactanase</fullName>
        <ecNumber evidence="4">3.2.1.89</ecNumber>
    </recommendedName>
</protein>
<sequence length="452" mass="49362">MTKAKAVLLSAIIMGSMILGTGCSSPQARKNNSFSNIRGMDISSYISVQDGFDALNKEEKTKKYGFKDFEGKTIRDQDFFNFLAKQGMNWVRIRVWNDSYDKDGNGYGGGNCDLKKAVKIGKWATKAGMRVLIDFHYSDCWADPARQIAPKAWKKFKGDPDKTAAAVKKYTTDSVNKLLSEGVDVGMVSVGNETNNAIAGVSASGDWTSNVSKIYAAGCDAVHAVAKSHNRKILACVHFTDPQKGGHMTFADNLAKAKVDYDVFSTSWYPYWHGTAESITRELTQIAQKYDKKVMIAETSYANTLEDYDGYGNTVSKGNNDSGDGTVYPYTLDGQAKSFHSAVKAATKVHGRDGKTAGLGAFYWEGAWNGLMDVRSLSEADQTAALVKERRIWDKCGCGWASSHYISYDPAQSNGTAGGCVIENQSFFGPDGRALASIRAFSKDYDGSKTIK</sequence>
<keyword evidence="6" id="KW-1185">Reference proteome</keyword>
<evidence type="ECO:0000313" key="5">
    <source>
        <dbReference type="EMBL" id="MQN00745.1"/>
    </source>
</evidence>
<evidence type="ECO:0000313" key="6">
    <source>
        <dbReference type="Proteomes" id="UP000460257"/>
    </source>
</evidence>
<dbReference type="InterPro" id="IPR017853">
    <property type="entry name" value="GH"/>
</dbReference>
<organism evidence="5 6">
    <name type="scientific">Candidatus Weimeria bifida</name>
    <dbReference type="NCBI Taxonomy" id="2599074"/>
    <lineage>
        <taxon>Bacteria</taxon>
        <taxon>Bacillati</taxon>
        <taxon>Bacillota</taxon>
        <taxon>Clostridia</taxon>
        <taxon>Lachnospirales</taxon>
        <taxon>Lachnospiraceae</taxon>
        <taxon>Candidatus Weimeria</taxon>
    </lineage>
</organism>
<name>A0A6N7IWR0_9FIRM</name>
<dbReference type="Proteomes" id="UP000460257">
    <property type="component" value="Unassembled WGS sequence"/>
</dbReference>